<evidence type="ECO:0000256" key="3">
    <source>
        <dbReference type="RuleBase" id="RU361235"/>
    </source>
</evidence>
<keyword evidence="6" id="KW-1185">Reference proteome</keyword>
<sequence>MGAMLQHPTLRSTLQGVEDSTTVQYRGVPYGRIPKRFAAAEFVQVPGYLDCTQFGPRCPQVQVDIGHLLRIPLNRNLPQEVEDELRCTNLDVVVPKLDPSHLVQLPVLAFIHGGSQAVTFGSSASGVCDMRTFVTDSIDLRKPFIGVNIQYRLNILAVGDGKGGPCNLALGDQELALGWIQTHIAGFGGDPDNVTIAGESAGAVYCHAHIARNAPVKQAVLASGSLYLSPPQPPKNVSILRDTVLKYLKELDPEAGLQSAPVHQLITAIKQSGLQSFFLQAEDRLDKWEENTGKVQRIMLSDVQNEAVIWQAGVRGMEVADIISTFDKSGPLSDELKAMYHIHAERPTSTKTGALDFINDYKFVLPINHLIRLFKKSAKPVYRFLVDESNPWQPSSGAHHAVDLILLFGGLDMGDAYAARRTGRNMREAWIRFINGDEPWVGGADSWHAFGPHGISKSLEKWELDSYKRVSNVERLSQMDTNLLNNVLSGLATGNVSLLN</sequence>
<feature type="domain" description="Carboxylesterase type B" evidence="4">
    <location>
        <begin position="252"/>
        <end position="451"/>
    </location>
</feature>
<dbReference type="InterPro" id="IPR050309">
    <property type="entry name" value="Type-B_Carboxylest/Lipase"/>
</dbReference>
<protein>
    <recommendedName>
        <fullName evidence="3">Carboxylic ester hydrolase</fullName>
        <ecNumber evidence="3">3.1.1.-</ecNumber>
    </recommendedName>
</protein>
<dbReference type="EMBL" id="CABFNS010001040">
    <property type="protein sequence ID" value="VUC37787.1"/>
    <property type="molecule type" value="Genomic_DNA"/>
</dbReference>
<dbReference type="Gene3D" id="3.40.50.1820">
    <property type="entry name" value="alpha/beta hydrolase"/>
    <property type="match status" value="1"/>
</dbReference>
<evidence type="ECO:0000313" key="5">
    <source>
        <dbReference type="EMBL" id="VUC37787.1"/>
    </source>
</evidence>
<organism evidence="5 6">
    <name type="scientific">Bionectria ochroleuca</name>
    <name type="common">Gliocladium roseum</name>
    <dbReference type="NCBI Taxonomy" id="29856"/>
    <lineage>
        <taxon>Eukaryota</taxon>
        <taxon>Fungi</taxon>
        <taxon>Dikarya</taxon>
        <taxon>Ascomycota</taxon>
        <taxon>Pezizomycotina</taxon>
        <taxon>Sordariomycetes</taxon>
        <taxon>Hypocreomycetidae</taxon>
        <taxon>Hypocreales</taxon>
        <taxon>Bionectriaceae</taxon>
        <taxon>Clonostachys</taxon>
    </lineage>
</organism>
<dbReference type="InterPro" id="IPR029058">
    <property type="entry name" value="AB_hydrolase_fold"/>
</dbReference>
<evidence type="ECO:0000256" key="2">
    <source>
        <dbReference type="ARBA" id="ARBA00022801"/>
    </source>
</evidence>
<dbReference type="PANTHER" id="PTHR11559">
    <property type="entry name" value="CARBOXYLESTERASE"/>
    <property type="match status" value="1"/>
</dbReference>
<evidence type="ECO:0000256" key="1">
    <source>
        <dbReference type="ARBA" id="ARBA00005964"/>
    </source>
</evidence>
<comment type="similarity">
    <text evidence="1 3">Belongs to the type-B carboxylesterase/lipase family.</text>
</comment>
<dbReference type="InterPro" id="IPR002018">
    <property type="entry name" value="CarbesteraseB"/>
</dbReference>
<gene>
    <name evidence="5" type="ORF">CLO192961_LOCUS482987</name>
</gene>
<name>A0ABY6V452_BIOOC</name>
<dbReference type="InterPro" id="IPR019826">
    <property type="entry name" value="Carboxylesterase_B_AS"/>
</dbReference>
<accession>A0ABY6V452</accession>
<evidence type="ECO:0000259" key="4">
    <source>
        <dbReference type="Pfam" id="PF00135"/>
    </source>
</evidence>
<proteinExistence type="inferred from homology"/>
<reference evidence="5 6" key="1">
    <citation type="submission" date="2019-06" db="EMBL/GenBank/DDBJ databases">
        <authorList>
            <person name="Broberg M."/>
        </authorList>
    </citation>
    <scope>NUCLEOTIDE SEQUENCE [LARGE SCALE GENOMIC DNA]</scope>
</reference>
<dbReference type="PROSITE" id="PS00122">
    <property type="entry name" value="CARBOXYLESTERASE_B_1"/>
    <property type="match status" value="1"/>
</dbReference>
<dbReference type="EC" id="3.1.1.-" evidence="3"/>
<dbReference type="SUPFAM" id="SSF53474">
    <property type="entry name" value="alpha/beta-Hydrolases"/>
    <property type="match status" value="1"/>
</dbReference>
<evidence type="ECO:0000313" key="6">
    <source>
        <dbReference type="Proteomes" id="UP000766486"/>
    </source>
</evidence>
<comment type="caution">
    <text evidence="5">The sequence shown here is derived from an EMBL/GenBank/DDBJ whole genome shotgun (WGS) entry which is preliminary data.</text>
</comment>
<feature type="domain" description="Carboxylesterase type B" evidence="4">
    <location>
        <begin position="21"/>
        <end position="227"/>
    </location>
</feature>
<dbReference type="Pfam" id="PF00135">
    <property type="entry name" value="COesterase"/>
    <property type="match status" value="2"/>
</dbReference>
<dbReference type="Proteomes" id="UP000766486">
    <property type="component" value="Unassembled WGS sequence"/>
</dbReference>
<keyword evidence="2 3" id="KW-0378">Hydrolase</keyword>